<gene>
    <name evidence="2" type="ORF">SAMN04488568_12118</name>
</gene>
<reference evidence="2 3" key="1">
    <citation type="submission" date="2016-10" db="EMBL/GenBank/DDBJ databases">
        <authorList>
            <person name="de Groot N.N."/>
        </authorList>
    </citation>
    <scope>NUCLEOTIDE SEQUENCE [LARGE SCALE GENOMIC DNA]</scope>
    <source>
        <strain evidence="2 3">DSM 16077</strain>
    </source>
</reference>
<dbReference type="OrthoDB" id="7629902at2"/>
<dbReference type="Proteomes" id="UP000199759">
    <property type="component" value="Unassembled WGS sequence"/>
</dbReference>
<keyword evidence="3" id="KW-1185">Reference proteome</keyword>
<proteinExistence type="predicted"/>
<feature type="chain" id="PRO_5011736154" evidence="1">
    <location>
        <begin position="22"/>
        <end position="211"/>
    </location>
</feature>
<accession>A0A1G9VWA9</accession>
<evidence type="ECO:0000313" key="3">
    <source>
        <dbReference type="Proteomes" id="UP000199759"/>
    </source>
</evidence>
<protein>
    <submittedName>
        <fullName evidence="2">Uncharacterized protein</fullName>
    </submittedName>
</protein>
<dbReference type="STRING" id="144026.SAMN04488568_12118"/>
<feature type="signal peptide" evidence="1">
    <location>
        <begin position="1"/>
        <end position="21"/>
    </location>
</feature>
<keyword evidence="1" id="KW-0732">Signal</keyword>
<sequence length="211" mass="23021">MVSRFALAAAVSILASGAVSAQALQDSQSWTTRIGETGDSGLLRWHFSSEEAAPAIGLLPSTPILETDITTLTGQVDFFPFGDEFYLSAGAVRPLYGNAVPAWNQQAGSPAWAGFPHAELTEDLRETGLEKLTSYLGAGITVRNLDQWSLTVEGGAYFQDRGRDRLQILDQDTGETMTLLDDLDNMDREAVGETQARSFRPVAHLVIRRRF</sequence>
<name>A0A1G9VWA9_9PROT</name>
<dbReference type="EMBL" id="FNHG01000021">
    <property type="protein sequence ID" value="SDM76221.1"/>
    <property type="molecule type" value="Genomic_DNA"/>
</dbReference>
<dbReference type="AlphaFoldDB" id="A0A1G9VWA9"/>
<organism evidence="2 3">
    <name type="scientific">Maricaulis salignorans</name>
    <dbReference type="NCBI Taxonomy" id="144026"/>
    <lineage>
        <taxon>Bacteria</taxon>
        <taxon>Pseudomonadati</taxon>
        <taxon>Pseudomonadota</taxon>
        <taxon>Alphaproteobacteria</taxon>
        <taxon>Maricaulales</taxon>
        <taxon>Maricaulaceae</taxon>
        <taxon>Maricaulis</taxon>
    </lineage>
</organism>
<dbReference type="RefSeq" id="WP_091771604.1">
    <property type="nucleotide sequence ID" value="NZ_FNHG01000021.1"/>
</dbReference>
<evidence type="ECO:0000256" key="1">
    <source>
        <dbReference type="SAM" id="SignalP"/>
    </source>
</evidence>
<evidence type="ECO:0000313" key="2">
    <source>
        <dbReference type="EMBL" id="SDM76221.1"/>
    </source>
</evidence>